<evidence type="ECO:0000259" key="4">
    <source>
        <dbReference type="PROSITE" id="PS51186"/>
    </source>
</evidence>
<dbReference type="GO" id="GO:0005524">
    <property type="term" value="F:ATP binding"/>
    <property type="evidence" value="ECO:0007669"/>
    <property type="project" value="UniProtKB-UniRule"/>
</dbReference>
<dbReference type="NCBIfam" id="TIGR03103">
    <property type="entry name" value="trio_acet_GNAT"/>
    <property type="match status" value="1"/>
</dbReference>
<feature type="domain" description="ATP-grasp" evidence="3">
    <location>
        <begin position="372"/>
        <end position="615"/>
    </location>
</feature>
<dbReference type="InterPro" id="IPR017534">
    <property type="entry name" value="GNAT-acetyltransferase"/>
</dbReference>
<dbReference type="GO" id="GO:0005737">
    <property type="term" value="C:cytoplasm"/>
    <property type="evidence" value="ECO:0007669"/>
    <property type="project" value="TreeGrafter"/>
</dbReference>
<gene>
    <name evidence="5" type="primary">ngg</name>
    <name evidence="5" type="ORF">FJM51_00210</name>
</gene>
<dbReference type="PROSITE" id="PS51186">
    <property type="entry name" value="GNAT"/>
    <property type="match status" value="1"/>
</dbReference>
<dbReference type="Pfam" id="PF00583">
    <property type="entry name" value="Acetyltransf_1"/>
    <property type="match status" value="1"/>
</dbReference>
<feature type="region of interest" description="Disordered" evidence="2">
    <location>
        <begin position="27"/>
        <end position="58"/>
    </location>
</feature>
<name>A0A501X0R8_9RHOB</name>
<evidence type="ECO:0000313" key="5">
    <source>
        <dbReference type="EMBL" id="TPE53511.1"/>
    </source>
</evidence>
<dbReference type="SUPFAM" id="SSF55729">
    <property type="entry name" value="Acyl-CoA N-acyltransferases (Nat)"/>
    <property type="match status" value="1"/>
</dbReference>
<keyword evidence="1" id="KW-0547">Nucleotide-binding</keyword>
<proteinExistence type="predicted"/>
<dbReference type="InterPro" id="IPR016181">
    <property type="entry name" value="Acyl_CoA_acyltransferase"/>
</dbReference>
<dbReference type="PROSITE" id="PS50975">
    <property type="entry name" value="ATP_GRASP"/>
    <property type="match status" value="1"/>
</dbReference>
<dbReference type="PANTHER" id="PTHR21621">
    <property type="entry name" value="RIBOSOMAL PROTEIN S6 MODIFICATION PROTEIN"/>
    <property type="match status" value="1"/>
</dbReference>
<reference evidence="5 6" key="1">
    <citation type="submission" date="2019-06" db="EMBL/GenBank/DDBJ databases">
        <title>A novel bacterium of genus Amaricoccus, isolated from marine sediment.</title>
        <authorList>
            <person name="Huang H."/>
            <person name="Mo K."/>
            <person name="Hu Y."/>
        </authorList>
    </citation>
    <scope>NUCLEOTIDE SEQUENCE [LARGE SCALE GENOMIC DNA]</scope>
    <source>
        <strain evidence="5 6">HB172011</strain>
    </source>
</reference>
<sequence>MARRALRQSDRAYHQAARLRTLAGGAPGDVVAEAGDRGVREPDQRRRRAEQQHRLRRDRILPTIPSENAADEDASIDCGWGRLIFANTYASPDRLAEELRAEQADRRDIAFYVRDPHVLLATAPQELFLDPSHTFRLDLGTYRARHRKARGFFIRRLSTQRDAEALNVIYGARGMVPVPPDFFWSRRDDRALTVLVAEDAETGDVLGSVMGVDHARAFNDPERGSSLWCLAVSPQAPHAGLGESLVRRLAEHLAARGASYMDLSVLHDNEQAIALYEKLGFRRVPVFAVKRKNPINEKLFAGPVAEDDRLNPYARIIVNEARRRGIHVELLDPEGGFFRLTYGGRSVRCRESLSEFTSAVAMSICDDKRVTRRLVEAAGVNVPAQMTGGAAEERAAFLAEHGSVVVKPARGEQGRGISVGLTTPEEVEQAMAAAREVCDEVLLEACFDGEDLRLVVIDFRVVAAAIRRPARIVGDGRASARELIETQSRRRAAATGGESRIPLDAETERCLAAAGFGLDDVPPEGLEVAVRRTANLHTGGTIHDVTGETHPALIDAAIAAARAIDIPVTGVDLMVKSPRGPDYIFVEANERPGLANHDPQPTAERFIDLLFPLSMPAAARTAQRRILG</sequence>
<dbReference type="Proteomes" id="UP000319255">
    <property type="component" value="Unassembled WGS sequence"/>
</dbReference>
<evidence type="ECO:0000313" key="6">
    <source>
        <dbReference type="Proteomes" id="UP000319255"/>
    </source>
</evidence>
<dbReference type="InterPro" id="IPR000182">
    <property type="entry name" value="GNAT_dom"/>
</dbReference>
<evidence type="ECO:0000256" key="1">
    <source>
        <dbReference type="PROSITE-ProRule" id="PRU00409"/>
    </source>
</evidence>
<dbReference type="Gene3D" id="3.30.470.20">
    <property type="entry name" value="ATP-grasp fold, B domain"/>
    <property type="match status" value="2"/>
</dbReference>
<feature type="domain" description="N-acetyltransferase" evidence="4">
    <location>
        <begin position="152"/>
        <end position="302"/>
    </location>
</feature>
<dbReference type="AlphaFoldDB" id="A0A501X0R8"/>
<dbReference type="SUPFAM" id="SSF56059">
    <property type="entry name" value="Glutathione synthetase ATP-binding domain-like"/>
    <property type="match status" value="1"/>
</dbReference>
<dbReference type="PANTHER" id="PTHR21621:SF0">
    <property type="entry name" value="BETA-CITRYLGLUTAMATE SYNTHASE B-RELATED"/>
    <property type="match status" value="1"/>
</dbReference>
<dbReference type="GO" id="GO:0016747">
    <property type="term" value="F:acyltransferase activity, transferring groups other than amino-acyl groups"/>
    <property type="evidence" value="ECO:0007669"/>
    <property type="project" value="InterPro"/>
</dbReference>
<evidence type="ECO:0000259" key="3">
    <source>
        <dbReference type="PROSITE" id="PS50975"/>
    </source>
</evidence>
<keyword evidence="1" id="KW-0067">ATP-binding</keyword>
<dbReference type="InterPro" id="IPR013815">
    <property type="entry name" value="ATP_grasp_subdomain_1"/>
</dbReference>
<dbReference type="EMBL" id="VFRP01000001">
    <property type="protein sequence ID" value="TPE53511.1"/>
    <property type="molecule type" value="Genomic_DNA"/>
</dbReference>
<feature type="compositionally biased region" description="Basic and acidic residues" evidence="2">
    <location>
        <begin position="34"/>
        <end position="53"/>
    </location>
</feature>
<protein>
    <submittedName>
        <fullName evidence="5">N-acetylglutaminylglutamine synthetase</fullName>
    </submittedName>
</protein>
<keyword evidence="6" id="KW-1185">Reference proteome</keyword>
<evidence type="ECO:0000256" key="2">
    <source>
        <dbReference type="SAM" id="MobiDB-lite"/>
    </source>
</evidence>
<dbReference type="GO" id="GO:0018169">
    <property type="term" value="F:ribosomal S6-glutamic acid ligase activity"/>
    <property type="evidence" value="ECO:0007669"/>
    <property type="project" value="TreeGrafter"/>
</dbReference>
<dbReference type="GO" id="GO:0009432">
    <property type="term" value="P:SOS response"/>
    <property type="evidence" value="ECO:0007669"/>
    <property type="project" value="TreeGrafter"/>
</dbReference>
<dbReference type="InterPro" id="IPR011761">
    <property type="entry name" value="ATP-grasp"/>
</dbReference>
<dbReference type="Gene3D" id="3.30.1490.20">
    <property type="entry name" value="ATP-grasp fold, A domain"/>
    <property type="match status" value="1"/>
</dbReference>
<comment type="caution">
    <text evidence="5">The sequence shown here is derived from an EMBL/GenBank/DDBJ whole genome shotgun (WGS) entry which is preliminary data.</text>
</comment>
<dbReference type="OrthoDB" id="9803907at2"/>
<dbReference type="Gene3D" id="3.40.630.30">
    <property type="match status" value="1"/>
</dbReference>
<accession>A0A501X0R8</accession>
<dbReference type="GO" id="GO:0046872">
    <property type="term" value="F:metal ion binding"/>
    <property type="evidence" value="ECO:0007669"/>
    <property type="project" value="InterPro"/>
</dbReference>
<organism evidence="5 6">
    <name type="scientific">Amaricoccus solimangrovi</name>
    <dbReference type="NCBI Taxonomy" id="2589815"/>
    <lineage>
        <taxon>Bacteria</taxon>
        <taxon>Pseudomonadati</taxon>
        <taxon>Pseudomonadota</taxon>
        <taxon>Alphaproteobacteria</taxon>
        <taxon>Rhodobacterales</taxon>
        <taxon>Paracoccaceae</taxon>
        <taxon>Amaricoccus</taxon>
    </lineage>
</organism>